<dbReference type="Pfam" id="PF00651">
    <property type="entry name" value="BTB"/>
    <property type="match status" value="1"/>
</dbReference>
<proteinExistence type="predicted"/>
<keyword evidence="4" id="KW-1185">Reference proteome</keyword>
<feature type="domain" description="BTB" evidence="2">
    <location>
        <begin position="24"/>
        <end position="90"/>
    </location>
</feature>
<dbReference type="SUPFAM" id="SSF54695">
    <property type="entry name" value="POZ domain"/>
    <property type="match status" value="1"/>
</dbReference>
<protein>
    <recommendedName>
        <fullName evidence="2">BTB domain-containing protein</fullName>
    </recommendedName>
</protein>
<comment type="caution">
    <text evidence="3">The sequence shown here is derived from an EMBL/GenBank/DDBJ whole genome shotgun (WGS) entry which is preliminary data.</text>
</comment>
<sequence length="545" mass="62464">MDPQSFPDVSQNGDLFLWQTGKYGDVRVSCQGQSMLLHRSILSRCAWFKEHIDSMIIGREVNEIKLDQFDPSLLQTLLSFIYSTKVYHSKLPPQAQHVDHAVLATLYGMGIFFKFPEFQTAVLHMVNDNIKEGVLMYQKKPELQMSISTIDDLMDGIRIAFAGSIHDQAALRRIYVHLFVACWKNVVSDTYFHDAVHSVPTFSKELKNGVRLAYGKGNSLVFGTGGCQLNEIRLSRFQRHVAQPKIPTICCDIRLSRFEKYLAQLKIPTICDIRIRLSRFEQYLAQLKGLTIHDIRLSRLEQHVAQLKILTIHGIQLSRLEQHVVQLKGLPIYDAVVWNMIGRYWVIEIDDFLPHMMMSLMRFTYTTEFRTGYLLPSADPPQFDHPLFADFFNMGVFFKFPEFTNAVMELGRQSINNGLQLANQNPKSKFPRTQLDNMMGGIEKAYSGNKREQGPLRSLYISFFTQCYGNVQKDKYFYKVIGSAPKFSADMLESLGLNDWEWDFVRPKSTAKSPTQSSSNTTATYVASSTYATSSTSRASKWKTF</sequence>
<dbReference type="CDD" id="cd18186">
    <property type="entry name" value="BTB_POZ_ZBTB_KLHL-like"/>
    <property type="match status" value="1"/>
</dbReference>
<feature type="region of interest" description="Disordered" evidence="1">
    <location>
        <begin position="509"/>
        <end position="545"/>
    </location>
</feature>
<evidence type="ECO:0000256" key="1">
    <source>
        <dbReference type="SAM" id="MobiDB-lite"/>
    </source>
</evidence>
<evidence type="ECO:0000313" key="3">
    <source>
        <dbReference type="EMBL" id="KAK8860039.1"/>
    </source>
</evidence>
<evidence type="ECO:0000259" key="2">
    <source>
        <dbReference type="PROSITE" id="PS50097"/>
    </source>
</evidence>
<accession>A0ABR2IAM1</accession>
<dbReference type="InterPro" id="IPR011333">
    <property type="entry name" value="SKP1/BTB/POZ_sf"/>
</dbReference>
<dbReference type="EMBL" id="JAPCWZ010000006">
    <property type="protein sequence ID" value="KAK8860039.1"/>
    <property type="molecule type" value="Genomic_DNA"/>
</dbReference>
<feature type="compositionally biased region" description="Low complexity" evidence="1">
    <location>
        <begin position="517"/>
        <end position="539"/>
    </location>
</feature>
<dbReference type="PROSITE" id="PS50097">
    <property type="entry name" value="BTB"/>
    <property type="match status" value="1"/>
</dbReference>
<dbReference type="Proteomes" id="UP001390339">
    <property type="component" value="Unassembled WGS sequence"/>
</dbReference>
<name>A0ABR2IAM1_9PEZI</name>
<gene>
    <name evidence="3" type="ORF">PGQ11_010773</name>
</gene>
<dbReference type="Gene3D" id="3.30.710.10">
    <property type="entry name" value="Potassium Channel Kv1.1, Chain A"/>
    <property type="match status" value="1"/>
</dbReference>
<evidence type="ECO:0000313" key="4">
    <source>
        <dbReference type="Proteomes" id="UP001390339"/>
    </source>
</evidence>
<organism evidence="3 4">
    <name type="scientific">Apiospora arundinis</name>
    <dbReference type="NCBI Taxonomy" id="335852"/>
    <lineage>
        <taxon>Eukaryota</taxon>
        <taxon>Fungi</taxon>
        <taxon>Dikarya</taxon>
        <taxon>Ascomycota</taxon>
        <taxon>Pezizomycotina</taxon>
        <taxon>Sordariomycetes</taxon>
        <taxon>Xylariomycetidae</taxon>
        <taxon>Amphisphaeriales</taxon>
        <taxon>Apiosporaceae</taxon>
        <taxon>Apiospora</taxon>
    </lineage>
</organism>
<reference evidence="3 4" key="1">
    <citation type="journal article" date="2024" name="IMA Fungus">
        <title>Apiospora arundinis, a panoply of carbohydrate-active enzymes and secondary metabolites.</title>
        <authorList>
            <person name="Sorensen T."/>
            <person name="Petersen C."/>
            <person name="Muurmann A.T."/>
            <person name="Christiansen J.V."/>
            <person name="Brundto M.L."/>
            <person name="Overgaard C.K."/>
            <person name="Boysen A.T."/>
            <person name="Wollenberg R.D."/>
            <person name="Larsen T.O."/>
            <person name="Sorensen J.L."/>
            <person name="Nielsen K.L."/>
            <person name="Sondergaard T.E."/>
        </authorList>
    </citation>
    <scope>NUCLEOTIDE SEQUENCE [LARGE SCALE GENOMIC DNA]</scope>
    <source>
        <strain evidence="3 4">AAU 773</strain>
    </source>
</reference>
<dbReference type="InterPro" id="IPR000210">
    <property type="entry name" value="BTB/POZ_dom"/>
</dbReference>